<reference evidence="4 5" key="1">
    <citation type="submission" date="2018-03" db="EMBL/GenBank/DDBJ databases">
        <authorList>
            <person name="Guldener U."/>
        </authorList>
    </citation>
    <scope>NUCLEOTIDE SEQUENCE [LARGE SCALE GENOMIC DNA]</scope>
    <source>
        <strain evidence="4 5">DAOM196992</strain>
    </source>
</reference>
<accession>A0A5C3EUU3</accession>
<evidence type="ECO:0000256" key="1">
    <source>
        <dbReference type="SAM" id="MobiDB-lite"/>
    </source>
</evidence>
<evidence type="ECO:0000256" key="2">
    <source>
        <dbReference type="SAM" id="Phobius"/>
    </source>
</evidence>
<name>A0A5C3EUU3_9BASI</name>
<evidence type="ECO:0008006" key="6">
    <source>
        <dbReference type="Google" id="ProtNLM"/>
    </source>
</evidence>
<feature type="region of interest" description="Disordered" evidence="1">
    <location>
        <begin position="272"/>
        <end position="301"/>
    </location>
</feature>
<keyword evidence="3" id="KW-0732">Signal</keyword>
<keyword evidence="5" id="KW-1185">Reference proteome</keyword>
<sequence length="301" mass="32568">MKSLRLVLAVFGTLELVAAVSRVEQGGMHPFHVQRLRRSAESQLRVVDRGLEEAGEKAVQGAGELVQEASHGVAQVVRKLGPGASEGEASIADGAKSAVEGVKGKASVPGALERGGQPRNGVQSVADEAKAFKAFAHPPNSLTGSWRNVPPDHVEHPLKPVSLSHEEEQLLLEPGFPKSDDPQPPVKDVASPATERAESNALVKASTETAWRKVERKLFEIVFYSAIALMITGPIVLPAGLILAEYLHYRWKPKKSNDLERRPDDLDVQYWRQRERDARSAQATPSSDGFVPAPASQQSPP</sequence>
<evidence type="ECO:0000256" key="3">
    <source>
        <dbReference type="SAM" id="SignalP"/>
    </source>
</evidence>
<dbReference type="AlphaFoldDB" id="A0A5C3EUU3"/>
<keyword evidence="2" id="KW-1133">Transmembrane helix</keyword>
<feature type="signal peptide" evidence="3">
    <location>
        <begin position="1"/>
        <end position="19"/>
    </location>
</feature>
<feature type="transmembrane region" description="Helical" evidence="2">
    <location>
        <begin position="221"/>
        <end position="247"/>
    </location>
</feature>
<dbReference type="Proteomes" id="UP000323386">
    <property type="component" value="Unassembled WGS sequence"/>
</dbReference>
<feature type="region of interest" description="Disordered" evidence="1">
    <location>
        <begin position="173"/>
        <end position="201"/>
    </location>
</feature>
<gene>
    <name evidence="4" type="ORF">PSFLO_00708</name>
</gene>
<protein>
    <recommendedName>
        <fullName evidence="6">Transmembrane protein</fullName>
    </recommendedName>
</protein>
<evidence type="ECO:0000313" key="5">
    <source>
        <dbReference type="Proteomes" id="UP000323386"/>
    </source>
</evidence>
<keyword evidence="2" id="KW-0472">Membrane</keyword>
<keyword evidence="2" id="KW-0812">Transmembrane</keyword>
<feature type="chain" id="PRO_5022996471" description="Transmembrane protein" evidence="3">
    <location>
        <begin position="20"/>
        <end position="301"/>
    </location>
</feature>
<evidence type="ECO:0000313" key="4">
    <source>
        <dbReference type="EMBL" id="SPO35237.1"/>
    </source>
</evidence>
<organism evidence="4 5">
    <name type="scientific">Pseudozyma flocculosa</name>
    <dbReference type="NCBI Taxonomy" id="84751"/>
    <lineage>
        <taxon>Eukaryota</taxon>
        <taxon>Fungi</taxon>
        <taxon>Dikarya</taxon>
        <taxon>Basidiomycota</taxon>
        <taxon>Ustilaginomycotina</taxon>
        <taxon>Ustilaginomycetes</taxon>
        <taxon>Ustilaginales</taxon>
        <taxon>Ustilaginaceae</taxon>
        <taxon>Pseudozyma</taxon>
    </lineage>
</organism>
<dbReference type="Gene3D" id="1.10.287.700">
    <property type="entry name" value="Helix hairpin bin"/>
    <property type="match status" value="1"/>
</dbReference>
<dbReference type="EMBL" id="OOIP01000001">
    <property type="protein sequence ID" value="SPO35237.1"/>
    <property type="molecule type" value="Genomic_DNA"/>
</dbReference>
<proteinExistence type="predicted"/>